<keyword evidence="3" id="KW-0238">DNA-binding</keyword>
<keyword evidence="7" id="KW-1185">Reference proteome</keyword>
<evidence type="ECO:0000259" key="5">
    <source>
        <dbReference type="PROSITE" id="PS50931"/>
    </source>
</evidence>
<dbReference type="FunFam" id="1.10.10.10:FF:000001">
    <property type="entry name" value="LysR family transcriptional regulator"/>
    <property type="match status" value="1"/>
</dbReference>
<dbReference type="GO" id="GO:0003700">
    <property type="term" value="F:DNA-binding transcription factor activity"/>
    <property type="evidence" value="ECO:0007669"/>
    <property type="project" value="InterPro"/>
</dbReference>
<dbReference type="EMBL" id="UWPJ01000029">
    <property type="protein sequence ID" value="VCU71679.1"/>
    <property type="molecule type" value="Genomic_DNA"/>
</dbReference>
<dbReference type="GO" id="GO:0003677">
    <property type="term" value="F:DNA binding"/>
    <property type="evidence" value="ECO:0007669"/>
    <property type="project" value="UniProtKB-KW"/>
</dbReference>
<dbReference type="SUPFAM" id="SSF53850">
    <property type="entry name" value="Periplasmic binding protein-like II"/>
    <property type="match status" value="1"/>
</dbReference>
<dbReference type="SUPFAM" id="SSF46785">
    <property type="entry name" value="Winged helix' DNA-binding domain"/>
    <property type="match status" value="1"/>
</dbReference>
<dbReference type="Pfam" id="PF00126">
    <property type="entry name" value="HTH_1"/>
    <property type="match status" value="1"/>
</dbReference>
<feature type="domain" description="HTH lysR-type" evidence="5">
    <location>
        <begin position="1"/>
        <end position="59"/>
    </location>
</feature>
<dbReference type="InterPro" id="IPR050176">
    <property type="entry name" value="LTTR"/>
</dbReference>
<proteinExistence type="inferred from homology"/>
<dbReference type="RefSeq" id="WP_124081271.1">
    <property type="nucleotide sequence ID" value="NZ_UWPJ01000029.1"/>
</dbReference>
<evidence type="ECO:0000313" key="6">
    <source>
        <dbReference type="EMBL" id="VCU71679.1"/>
    </source>
</evidence>
<dbReference type="InterPro" id="IPR005119">
    <property type="entry name" value="LysR_subst-bd"/>
</dbReference>
<dbReference type="Gene3D" id="3.40.190.290">
    <property type="match status" value="1"/>
</dbReference>
<dbReference type="PANTHER" id="PTHR30579">
    <property type="entry name" value="TRANSCRIPTIONAL REGULATOR"/>
    <property type="match status" value="1"/>
</dbReference>
<evidence type="ECO:0000256" key="4">
    <source>
        <dbReference type="ARBA" id="ARBA00023163"/>
    </source>
</evidence>
<keyword evidence="4" id="KW-0804">Transcription</keyword>
<organism evidence="6 7">
    <name type="scientific">Pigmentiphaga humi</name>
    <dbReference type="NCBI Taxonomy" id="2478468"/>
    <lineage>
        <taxon>Bacteria</taxon>
        <taxon>Pseudomonadati</taxon>
        <taxon>Pseudomonadota</taxon>
        <taxon>Betaproteobacteria</taxon>
        <taxon>Burkholderiales</taxon>
        <taxon>Alcaligenaceae</taxon>
        <taxon>Pigmentiphaga</taxon>
    </lineage>
</organism>
<dbReference type="InterPro" id="IPR036390">
    <property type="entry name" value="WH_DNA-bd_sf"/>
</dbReference>
<evidence type="ECO:0000313" key="7">
    <source>
        <dbReference type="Proteomes" id="UP000277294"/>
    </source>
</evidence>
<dbReference type="PANTHER" id="PTHR30579:SF8">
    <property type="entry name" value="HTH-TYPE TRANSCRIPTIONAL REGULATOR HDFR"/>
    <property type="match status" value="1"/>
</dbReference>
<accession>A0A3P4B5V0</accession>
<comment type="similarity">
    <text evidence="1">Belongs to the LysR transcriptional regulatory family.</text>
</comment>
<evidence type="ECO:0000256" key="2">
    <source>
        <dbReference type="ARBA" id="ARBA00023015"/>
    </source>
</evidence>
<dbReference type="OrthoDB" id="464481at2"/>
<sequence>MDIETARTFLEIVSSGSFMAAAERLHVTQTAVSARVRTLEQQLGRPLFTRNKRAGVRLTPAGLRFVRHAASLVQGWERARQHVALPPGREDGISVGAEPAIWRPFLSEWLVWMHHRCPEVALRAEVEPPQRLLERIDDGSLDMAMLYNPAPRPGLVCELLLEEKLVLVTSNADGSFDPHRYVHVDWGAGFWVNFQSAFPDLPNPPVALSLGPLALTYVLEVGGAGYFRAGTVAPFVKRGALFPVQGAPEFSHSASVVYAAQNQGAVLARAREGLHAVAARIGGNASIEVEPGEEYGARIADPEFQ</sequence>
<protein>
    <submittedName>
        <fullName evidence="6">HTH-type transcriptional regulator GltR</fullName>
    </submittedName>
</protein>
<name>A0A3P4B5V0_9BURK</name>
<dbReference type="Gene3D" id="1.10.10.10">
    <property type="entry name" value="Winged helix-like DNA-binding domain superfamily/Winged helix DNA-binding domain"/>
    <property type="match status" value="1"/>
</dbReference>
<dbReference type="AlphaFoldDB" id="A0A3P4B5V0"/>
<dbReference type="PROSITE" id="PS50931">
    <property type="entry name" value="HTH_LYSR"/>
    <property type="match status" value="1"/>
</dbReference>
<dbReference type="PRINTS" id="PR00039">
    <property type="entry name" value="HTHLYSR"/>
</dbReference>
<gene>
    <name evidence="6" type="primary">gltR_2</name>
    <name evidence="6" type="ORF">PIGHUM_03766</name>
</gene>
<evidence type="ECO:0000256" key="3">
    <source>
        <dbReference type="ARBA" id="ARBA00023125"/>
    </source>
</evidence>
<dbReference type="InterPro" id="IPR000847">
    <property type="entry name" value="LysR_HTH_N"/>
</dbReference>
<dbReference type="Proteomes" id="UP000277294">
    <property type="component" value="Unassembled WGS sequence"/>
</dbReference>
<dbReference type="Pfam" id="PF03466">
    <property type="entry name" value="LysR_substrate"/>
    <property type="match status" value="1"/>
</dbReference>
<evidence type="ECO:0000256" key="1">
    <source>
        <dbReference type="ARBA" id="ARBA00009437"/>
    </source>
</evidence>
<keyword evidence="2" id="KW-0805">Transcription regulation</keyword>
<dbReference type="InterPro" id="IPR036388">
    <property type="entry name" value="WH-like_DNA-bd_sf"/>
</dbReference>
<reference evidence="6 7" key="1">
    <citation type="submission" date="2018-10" db="EMBL/GenBank/DDBJ databases">
        <authorList>
            <person name="Criscuolo A."/>
        </authorList>
    </citation>
    <scope>NUCLEOTIDE SEQUENCE [LARGE SCALE GENOMIC DNA]</scope>
    <source>
        <strain evidence="6">DnA1</strain>
    </source>
</reference>